<reference evidence="3 5" key="1">
    <citation type="journal article" date="2020" name="Stud. Mycol.">
        <title>101 Dothideomycetes genomes: a test case for predicting lifestyles and emergence of pathogens.</title>
        <authorList>
            <person name="Haridas S."/>
            <person name="Albert R."/>
            <person name="Binder M."/>
            <person name="Bloem J."/>
            <person name="Labutti K."/>
            <person name="Salamov A."/>
            <person name="Andreopoulos B."/>
            <person name="Baker S."/>
            <person name="Barry K."/>
            <person name="Bills G."/>
            <person name="Bluhm B."/>
            <person name="Cannon C."/>
            <person name="Castanera R."/>
            <person name="Culley D."/>
            <person name="Daum C."/>
            <person name="Ezra D."/>
            <person name="Gonzalez J."/>
            <person name="Henrissat B."/>
            <person name="Kuo A."/>
            <person name="Liang C."/>
            <person name="Lipzen A."/>
            <person name="Lutzoni F."/>
            <person name="Magnuson J."/>
            <person name="Mondo S."/>
            <person name="Nolan M."/>
            <person name="Ohm R."/>
            <person name="Pangilinan J."/>
            <person name="Park H.-J."/>
            <person name="Ramirez L."/>
            <person name="Alfaro M."/>
            <person name="Sun H."/>
            <person name="Tritt A."/>
            <person name="Yoshinaga Y."/>
            <person name="Zwiers L.-H."/>
            <person name="Turgeon B."/>
            <person name="Goodwin S."/>
            <person name="Spatafora J."/>
            <person name="Crous P."/>
            <person name="Grigoriev I."/>
        </authorList>
    </citation>
    <scope>NUCLEOTIDE SEQUENCE</scope>
    <source>
        <strain evidence="3 5">CBS 304.34</strain>
    </source>
</reference>
<evidence type="ECO:0000313" key="3">
    <source>
        <dbReference type="EMBL" id="KAF2803877.1"/>
    </source>
</evidence>
<proteinExistence type="predicted"/>
<evidence type="ECO:0000256" key="1">
    <source>
        <dbReference type="SAM" id="Coils"/>
    </source>
</evidence>
<evidence type="ECO:0000256" key="2">
    <source>
        <dbReference type="SAM" id="MobiDB-lite"/>
    </source>
</evidence>
<dbReference type="Proteomes" id="UP000504636">
    <property type="component" value="Unplaced"/>
</dbReference>
<feature type="region of interest" description="Disordered" evidence="2">
    <location>
        <begin position="1"/>
        <end position="61"/>
    </location>
</feature>
<feature type="compositionally biased region" description="Low complexity" evidence="2">
    <location>
        <begin position="274"/>
        <end position="284"/>
    </location>
</feature>
<protein>
    <submittedName>
        <fullName evidence="3 5">Uncharacterized protein</fullName>
    </submittedName>
</protein>
<name>A0A6A6Y7U1_9PEZI</name>
<dbReference type="EMBL" id="MU003716">
    <property type="protein sequence ID" value="KAF2803877.1"/>
    <property type="molecule type" value="Genomic_DNA"/>
</dbReference>
<keyword evidence="4" id="KW-1185">Reference proteome</keyword>
<reference evidence="5" key="2">
    <citation type="submission" date="2020-04" db="EMBL/GenBank/DDBJ databases">
        <authorList>
            <consortium name="NCBI Genome Project"/>
        </authorList>
    </citation>
    <scope>NUCLEOTIDE SEQUENCE</scope>
    <source>
        <strain evidence="5">CBS 304.34</strain>
    </source>
</reference>
<evidence type="ECO:0000313" key="5">
    <source>
        <dbReference type="RefSeq" id="XP_033570841.1"/>
    </source>
</evidence>
<accession>A0A6A6Y7U1</accession>
<gene>
    <name evidence="3 5" type="ORF">BDZ99DRAFT_164705</name>
</gene>
<sequence>MTTSIAAVTPAMLDDPEDEDLDQNLRQDPENVEPERAPISAVAEQGAASSTSVTPSNTASDVPAVPLRSYDEVIAENESLRKYFQDLQVRDILYAANVELKREIQSRDFRLTHTQQEVEHLRKELEALQKQDPNYARIEKGYREFASQNKRLALANAQKDMRLLDATGRERHAMRNLQRQALEIAEANAQIEKLEHDLDFQENHRAEAELQLEDTKSMLERLMVENEMLRDRCQEHGISTSWDVDEDGNAIEMEDEGENSDKEEQATSGEHESVSFSTHSSTSSSEKEHDPSPPSTPRCSPPLSSPASATLSKRSRVRLGEPATQGYDRNAITPSKRVRFQLDDPTTHTPDTNAMHAEPELTLDNVPSQLTPSRSRQEEAAVRSLFALTAGFTVPQKRKASVKSCTLL</sequence>
<keyword evidence="1" id="KW-0175">Coiled coil</keyword>
<organism evidence="3">
    <name type="scientific">Mytilinidion resinicola</name>
    <dbReference type="NCBI Taxonomy" id="574789"/>
    <lineage>
        <taxon>Eukaryota</taxon>
        <taxon>Fungi</taxon>
        <taxon>Dikarya</taxon>
        <taxon>Ascomycota</taxon>
        <taxon>Pezizomycotina</taxon>
        <taxon>Dothideomycetes</taxon>
        <taxon>Pleosporomycetidae</taxon>
        <taxon>Mytilinidiales</taxon>
        <taxon>Mytilinidiaceae</taxon>
        <taxon>Mytilinidion</taxon>
    </lineage>
</organism>
<evidence type="ECO:0000313" key="4">
    <source>
        <dbReference type="Proteomes" id="UP000504636"/>
    </source>
</evidence>
<feature type="compositionally biased region" description="Polar residues" evidence="2">
    <location>
        <begin position="47"/>
        <end position="60"/>
    </location>
</feature>
<dbReference type="RefSeq" id="XP_033570841.1">
    <property type="nucleotide sequence ID" value="XM_033712899.1"/>
</dbReference>
<reference evidence="5" key="3">
    <citation type="submission" date="2025-04" db="UniProtKB">
        <authorList>
            <consortium name="RefSeq"/>
        </authorList>
    </citation>
    <scope>IDENTIFICATION</scope>
    <source>
        <strain evidence="5">CBS 304.34</strain>
    </source>
</reference>
<dbReference type="GeneID" id="54453792"/>
<dbReference type="OrthoDB" id="10648108at2759"/>
<feature type="coiled-coil region" evidence="1">
    <location>
        <begin position="174"/>
        <end position="232"/>
    </location>
</feature>
<feature type="region of interest" description="Disordered" evidence="2">
    <location>
        <begin position="254"/>
        <end position="335"/>
    </location>
</feature>
<feature type="compositionally biased region" description="Basic and acidic residues" evidence="2">
    <location>
        <begin position="259"/>
        <end position="273"/>
    </location>
</feature>
<dbReference type="AlphaFoldDB" id="A0A6A6Y7U1"/>
<feature type="compositionally biased region" description="Pro residues" evidence="2">
    <location>
        <begin position="292"/>
        <end position="304"/>
    </location>
</feature>
<feature type="compositionally biased region" description="Basic and acidic residues" evidence="2">
    <location>
        <begin position="23"/>
        <end position="36"/>
    </location>
</feature>